<dbReference type="AlphaFoldDB" id="A0ABD3RDP2"/>
<feature type="compositionally biased region" description="Acidic residues" evidence="3">
    <location>
        <begin position="201"/>
        <end position="220"/>
    </location>
</feature>
<dbReference type="NCBIfam" id="TIGR00756">
    <property type="entry name" value="PPR"/>
    <property type="match status" value="3"/>
</dbReference>
<dbReference type="PANTHER" id="PTHR47447">
    <property type="entry name" value="OS03G0856100 PROTEIN"/>
    <property type="match status" value="1"/>
</dbReference>
<dbReference type="PROSITE" id="PS51375">
    <property type="entry name" value="PPR"/>
    <property type="match status" value="2"/>
</dbReference>
<dbReference type="Proteomes" id="UP001530377">
    <property type="component" value="Unassembled WGS sequence"/>
</dbReference>
<dbReference type="SUPFAM" id="SSF160443">
    <property type="entry name" value="SMR domain-like"/>
    <property type="match status" value="1"/>
</dbReference>
<reference evidence="4 5" key="1">
    <citation type="submission" date="2024-10" db="EMBL/GenBank/DDBJ databases">
        <title>Updated reference genomes for cyclostephanoid diatoms.</title>
        <authorList>
            <person name="Roberts W.R."/>
            <person name="Alverson A.J."/>
        </authorList>
    </citation>
    <scope>NUCLEOTIDE SEQUENCE [LARGE SCALE GENOMIC DNA]</scope>
    <source>
        <strain evidence="4 5">AJA228-03</strain>
    </source>
</reference>
<dbReference type="Gene3D" id="3.30.1370.110">
    <property type="match status" value="1"/>
</dbReference>
<evidence type="ECO:0008006" key="6">
    <source>
        <dbReference type="Google" id="ProtNLM"/>
    </source>
</evidence>
<evidence type="ECO:0000313" key="4">
    <source>
        <dbReference type="EMBL" id="KAL3811135.1"/>
    </source>
</evidence>
<feature type="compositionally biased region" description="Basic residues" evidence="3">
    <location>
        <begin position="311"/>
        <end position="321"/>
    </location>
</feature>
<dbReference type="InterPro" id="IPR011990">
    <property type="entry name" value="TPR-like_helical_dom_sf"/>
</dbReference>
<protein>
    <recommendedName>
        <fullName evidence="6">Pentatricopeptide repeat-containing protein</fullName>
    </recommendedName>
</protein>
<sequence length="1107" mass="122041">DDGGRGEEGDHRDLTNVLDGMVRDLLLSSTSSTGGGGGGGIGGIRVGDGDRGGLSRRMRPGDASYLIRLLGGSLAYDAMLDFLGGYCRDVVDDDDRRRRGRRRGRRTNRKRVDDTIRRAYAAALSSISSPLRRTSISHPSSSVYRNGTFLLSLVDEMEREYRVLPNSYVLSAALLGVDDMRESLEMLDVFERRYAASGGGGEEECEEEREEEEEEEEEGEDDKREEGDEKEEDVIMTVHVYNVALACCSRDGSGRGWQRALSILRRMRNIGPMPDEVTYSHVLGACAGCGQTNVAFSLLDEVRTGRDIRGNGRRRRVRRTSRPPPPRRDDFDIVGPAATMGLYLPLLRTCADDGQHARVRSIIDMIDEDALGITTDVMNLYLLSLARNGLSARASSVLDSMIAGHTGPSSSLSWSSSSSSSPPSPDIISYNTVLMAHATSGDYDGARDLLDRMILLDGYVRPDVASYNTVISCADPQDALSLILEMKLTRRNRGKGVVLPNSVTYVNAIARCREATLEGGDPDVAFEIAMTLLDMAREDDNIAGMGIDLNVYVYSASIWMAEAVGDYRTAARLLREMGCQPNGVCYDGVISALSKHGLHREALYLYYEMISKELAATRKTYQRLAYVIENSRDPALSRPRKIALLAGLLSRLPIKDRSARVGGPIFESIIRNHAYATDPKTSYQSARMAFDSIVGPADNACLSAMLRVCSVAEPVRWNEALMLIHSSDSVSDVPRPGLVSSRALSYAVIACAKADQYEEALNLIELYGMRAADRGVGEGKSIMSRGESVSVKAMNAVISACGRRSRPDVAVRILNDMETMCGIEPEETSYRLAIIACNQAEHRGKHRCPTPTGPELKWWECALSLLRRMKEDGLKPSMQTISSVVSACEAAGEWQRALGVLQSIFPLLGEGEMEQVGTPEPPNLYCLNAAIAACEKGGAWVEALQLYENLRSMRDGRNSVRPNFITVNSLLIALERAQQIELAGSIYRDAVREKIVSPWKHRYDNDGVLRRMMDLHKFSVPMAKIAVRSFMETDLISQKKKYDNSDVVFIVGKGKRSEDKPVLLPAIMHLFEEEYGITAVLDENNTGRIRISSDCISSLVERKKWNG</sequence>
<evidence type="ECO:0000313" key="5">
    <source>
        <dbReference type="Proteomes" id="UP001530377"/>
    </source>
</evidence>
<evidence type="ECO:0000256" key="2">
    <source>
        <dbReference type="PROSITE-ProRule" id="PRU00708"/>
    </source>
</evidence>
<feature type="repeat" description="PPR" evidence="2">
    <location>
        <begin position="582"/>
        <end position="616"/>
    </location>
</feature>
<dbReference type="InterPro" id="IPR002885">
    <property type="entry name" value="PPR_rpt"/>
</dbReference>
<evidence type="ECO:0000256" key="1">
    <source>
        <dbReference type="ARBA" id="ARBA00022737"/>
    </source>
</evidence>
<evidence type="ECO:0000256" key="3">
    <source>
        <dbReference type="SAM" id="MobiDB-lite"/>
    </source>
</evidence>
<comment type="caution">
    <text evidence="4">The sequence shown here is derived from an EMBL/GenBank/DDBJ whole genome shotgun (WGS) entry which is preliminary data.</text>
</comment>
<organism evidence="4 5">
    <name type="scientific">Cyclostephanos tholiformis</name>
    <dbReference type="NCBI Taxonomy" id="382380"/>
    <lineage>
        <taxon>Eukaryota</taxon>
        <taxon>Sar</taxon>
        <taxon>Stramenopiles</taxon>
        <taxon>Ochrophyta</taxon>
        <taxon>Bacillariophyta</taxon>
        <taxon>Coscinodiscophyceae</taxon>
        <taxon>Thalassiosirophycidae</taxon>
        <taxon>Stephanodiscales</taxon>
        <taxon>Stephanodiscaceae</taxon>
        <taxon>Cyclostephanos</taxon>
    </lineage>
</organism>
<dbReference type="Pfam" id="PF01535">
    <property type="entry name" value="PPR"/>
    <property type="match status" value="3"/>
</dbReference>
<feature type="repeat" description="PPR" evidence="2">
    <location>
        <begin position="237"/>
        <end position="274"/>
    </location>
</feature>
<gene>
    <name evidence="4" type="ORF">ACHAXA_006183</name>
</gene>
<feature type="non-terminal residue" evidence="4">
    <location>
        <position position="1"/>
    </location>
</feature>
<keyword evidence="1" id="KW-0677">Repeat</keyword>
<name>A0ABD3RDP2_9STRA</name>
<proteinExistence type="predicted"/>
<dbReference type="Gene3D" id="1.25.40.10">
    <property type="entry name" value="Tetratricopeptide repeat domain"/>
    <property type="match status" value="5"/>
</dbReference>
<dbReference type="InterPro" id="IPR036063">
    <property type="entry name" value="Smr_dom_sf"/>
</dbReference>
<accession>A0ABD3RDP2</accession>
<keyword evidence="5" id="KW-1185">Reference proteome</keyword>
<dbReference type="EMBL" id="JALLPB020000277">
    <property type="protein sequence ID" value="KAL3811135.1"/>
    <property type="molecule type" value="Genomic_DNA"/>
</dbReference>
<feature type="region of interest" description="Disordered" evidence="3">
    <location>
        <begin position="197"/>
        <end position="232"/>
    </location>
</feature>
<dbReference type="PANTHER" id="PTHR47447:SF17">
    <property type="entry name" value="OS12G0638900 PROTEIN"/>
    <property type="match status" value="1"/>
</dbReference>
<feature type="region of interest" description="Disordered" evidence="3">
    <location>
        <begin position="307"/>
        <end position="331"/>
    </location>
</feature>